<dbReference type="PANTHER" id="PTHR42810">
    <property type="entry name" value="PURINE PERMEASE C1399.01C-RELATED"/>
    <property type="match status" value="1"/>
</dbReference>
<dbReference type="Pfam" id="PF00860">
    <property type="entry name" value="Xan_ur_permease"/>
    <property type="match status" value="1"/>
</dbReference>
<keyword evidence="4 7" id="KW-0812">Transmembrane</keyword>
<dbReference type="PROSITE" id="PS01116">
    <property type="entry name" value="XANTH_URACIL_PERMASE"/>
    <property type="match status" value="1"/>
</dbReference>
<accession>A0A3T0D5K8</accession>
<feature type="transmembrane region" description="Helical" evidence="7">
    <location>
        <begin position="125"/>
        <end position="149"/>
    </location>
</feature>
<feature type="transmembrane region" description="Helical" evidence="7">
    <location>
        <begin position="25"/>
        <end position="58"/>
    </location>
</feature>
<evidence type="ECO:0000256" key="1">
    <source>
        <dbReference type="ARBA" id="ARBA00004141"/>
    </source>
</evidence>
<comment type="similarity">
    <text evidence="2">Belongs to the nucleobase:cation symporter-2 (NCS2) (TC 2.A.40) family.</text>
</comment>
<proteinExistence type="inferred from homology"/>
<dbReference type="AlphaFoldDB" id="A0A3T0D5K8"/>
<evidence type="ECO:0000256" key="5">
    <source>
        <dbReference type="ARBA" id="ARBA00022989"/>
    </source>
</evidence>
<keyword evidence="6 7" id="KW-0472">Membrane</keyword>
<dbReference type="KEGG" id="ccha:ELD05_06590"/>
<evidence type="ECO:0000256" key="6">
    <source>
        <dbReference type="ARBA" id="ARBA00023136"/>
    </source>
</evidence>
<name>A0A3T0D5K8_9FIRM</name>
<feature type="transmembrane region" description="Helical" evidence="7">
    <location>
        <begin position="64"/>
        <end position="83"/>
    </location>
</feature>
<feature type="transmembrane region" description="Helical" evidence="7">
    <location>
        <begin position="194"/>
        <end position="214"/>
    </location>
</feature>
<dbReference type="EMBL" id="CP034791">
    <property type="protein sequence ID" value="AZT90336.1"/>
    <property type="molecule type" value="Genomic_DNA"/>
</dbReference>
<organism evidence="8 9">
    <name type="scientific">Caldicellulosiruptor changbaiensis</name>
    <dbReference type="NCBI Taxonomy" id="1222016"/>
    <lineage>
        <taxon>Bacteria</taxon>
        <taxon>Bacillati</taxon>
        <taxon>Bacillota</taxon>
        <taxon>Bacillota incertae sedis</taxon>
        <taxon>Caldicellulosiruptorales</taxon>
        <taxon>Caldicellulosiruptoraceae</taxon>
        <taxon>Caldicellulosiruptor</taxon>
    </lineage>
</organism>
<feature type="transmembrane region" description="Helical" evidence="7">
    <location>
        <begin position="170"/>
        <end position="188"/>
    </location>
</feature>
<reference evidence="8 9" key="1">
    <citation type="submission" date="2018-12" db="EMBL/GenBank/DDBJ databases">
        <title>Genome sequence from the cellulolytic species, Caldicellulosiruptor changbaiensis.</title>
        <authorList>
            <person name="Blumer-Schuette S.E."/>
            <person name="Mendoza C."/>
        </authorList>
    </citation>
    <scope>NUCLEOTIDE SEQUENCE [LARGE SCALE GENOMIC DNA]</scope>
    <source>
        <strain evidence="8 9">CBS-Z</strain>
    </source>
</reference>
<dbReference type="InterPro" id="IPR006043">
    <property type="entry name" value="NCS2"/>
</dbReference>
<dbReference type="GO" id="GO:0042907">
    <property type="term" value="F:xanthine transmembrane transporter activity"/>
    <property type="evidence" value="ECO:0007669"/>
    <property type="project" value="TreeGrafter"/>
</dbReference>
<evidence type="ECO:0000256" key="2">
    <source>
        <dbReference type="ARBA" id="ARBA00008821"/>
    </source>
</evidence>
<gene>
    <name evidence="8" type="ORF">ELD05_06590</name>
</gene>
<feature type="transmembrane region" description="Helical" evidence="7">
    <location>
        <begin position="423"/>
        <end position="439"/>
    </location>
</feature>
<evidence type="ECO:0000256" key="7">
    <source>
        <dbReference type="SAM" id="Phobius"/>
    </source>
</evidence>
<evidence type="ECO:0000256" key="4">
    <source>
        <dbReference type="ARBA" id="ARBA00022692"/>
    </source>
</evidence>
<feature type="transmembrane region" description="Helical" evidence="7">
    <location>
        <begin position="357"/>
        <end position="377"/>
    </location>
</feature>
<dbReference type="RefSeq" id="WP_127351806.1">
    <property type="nucleotide sequence ID" value="NZ_CP034791.1"/>
</dbReference>
<keyword evidence="5 7" id="KW-1133">Transmembrane helix</keyword>
<evidence type="ECO:0000313" key="9">
    <source>
        <dbReference type="Proteomes" id="UP000282930"/>
    </source>
</evidence>
<feature type="transmembrane region" description="Helical" evidence="7">
    <location>
        <begin position="90"/>
        <end position="113"/>
    </location>
</feature>
<feature type="transmembrane region" description="Helical" evidence="7">
    <location>
        <begin position="332"/>
        <end position="351"/>
    </location>
</feature>
<keyword evidence="9" id="KW-1185">Reference proteome</keyword>
<evidence type="ECO:0000256" key="3">
    <source>
        <dbReference type="ARBA" id="ARBA00022448"/>
    </source>
</evidence>
<dbReference type="InterPro" id="IPR006042">
    <property type="entry name" value="Xan_ur_permease"/>
</dbReference>
<dbReference type="NCBIfam" id="TIGR00801">
    <property type="entry name" value="ncs2"/>
    <property type="match status" value="1"/>
</dbReference>
<sequence length="461" mass="49294">MHRVVQVEEKLPFSKTLPLSLQHLFAMVGATILVPILVGLSPSVALFTSGVGTIIYILVTKNKVPAYLGSSFAYINPIITVSASLGGKEYALAGCIASGVVYLIVAFLIYLFGTKWIDRILPPVVVGPVVMIIGLSLARAAAVKSAGLFKEVIKDGQILEVAVNVIKSPVCWVSIFTLLVAVFGSVYFKGFFKVIPVLIGLVSGYLFAYILDLIGMNTGLLNSFYPNGKYVPFLNYEVIRNAKWIGIPQFTFPKFSLPAILAIAPIAIVTITEHIGHLLVTNNVVGRDFTKDPGLHRSLAGDGLATIAAGFFGGPPNTTYGENIGVMAITKVYSTWVILWAAIIAILLSFVQKLGALIQVIPAPVIGGISILLFGVIASSGLRMMIENKVDLSQTRNLVIASVILIIGVGGTRLKFFNIEFEGMALATFVGIILNLLLPEAKTVSKDEIISESGIVNSAEI</sequence>
<dbReference type="PANTHER" id="PTHR42810:SF2">
    <property type="entry name" value="PURINE PERMEASE C1399.01C-RELATED"/>
    <property type="match status" value="1"/>
</dbReference>
<dbReference type="NCBIfam" id="NF007995">
    <property type="entry name" value="PRK10720.1"/>
    <property type="match status" value="1"/>
</dbReference>
<keyword evidence="3" id="KW-0813">Transport</keyword>
<protein>
    <submittedName>
        <fullName evidence="8">Uracil permease</fullName>
    </submittedName>
</protein>
<comment type="subcellular location">
    <subcellularLocation>
        <location evidence="1">Membrane</location>
        <topology evidence="1">Multi-pass membrane protein</topology>
    </subcellularLocation>
</comment>
<feature type="transmembrane region" description="Helical" evidence="7">
    <location>
        <begin position="398"/>
        <end position="417"/>
    </location>
</feature>
<evidence type="ECO:0000313" key="8">
    <source>
        <dbReference type="EMBL" id="AZT90336.1"/>
    </source>
</evidence>
<dbReference type="GO" id="GO:0005886">
    <property type="term" value="C:plasma membrane"/>
    <property type="evidence" value="ECO:0007669"/>
    <property type="project" value="TreeGrafter"/>
</dbReference>
<dbReference type="Proteomes" id="UP000282930">
    <property type="component" value="Chromosome"/>
</dbReference>